<feature type="region of interest" description="Disordered" evidence="1">
    <location>
        <begin position="178"/>
        <end position="221"/>
    </location>
</feature>
<protein>
    <recommendedName>
        <fullName evidence="4">Type II secretion system protein GspC N-terminal domain-containing protein</fullName>
    </recommendedName>
</protein>
<gene>
    <name evidence="2" type="ORF">ACFPOE_23415</name>
</gene>
<reference evidence="3" key="1">
    <citation type="journal article" date="2019" name="Int. J. Syst. Evol. Microbiol.">
        <title>The Global Catalogue of Microorganisms (GCM) 10K type strain sequencing project: providing services to taxonomists for standard genome sequencing and annotation.</title>
        <authorList>
            <consortium name="The Broad Institute Genomics Platform"/>
            <consortium name="The Broad Institute Genome Sequencing Center for Infectious Disease"/>
            <person name="Wu L."/>
            <person name="Ma J."/>
        </authorList>
    </citation>
    <scope>NUCLEOTIDE SEQUENCE [LARGE SCALE GENOMIC DNA]</scope>
    <source>
        <strain evidence="3">CCUG 57401</strain>
    </source>
</reference>
<dbReference type="RefSeq" id="WP_376852758.1">
    <property type="nucleotide sequence ID" value="NZ_JBHSMF010000015.1"/>
</dbReference>
<sequence>MNRRLTFALLLVSTALAGLLIWLWIGPDGSLRGIHWQAPAAIRPDLGSLSATSIGRDDADVGRYMAILDRPVFSPSRRPPPPPPPPKAVVPVRADPLDGIHLYGLFSGGGSGGVIARVEGKTRRIKVSEAVGDWSLKEIRPRDVVFAKGAETRVVPLMQASQGAAGAAPRPAFSAPVWPSAAPAPAPAAPSAAPAPKAPAGAAPKPGASAPANPFVIGGSR</sequence>
<organism evidence="2 3">
    <name type="scientific">Caenimonas terrae</name>
    <dbReference type="NCBI Taxonomy" id="696074"/>
    <lineage>
        <taxon>Bacteria</taxon>
        <taxon>Pseudomonadati</taxon>
        <taxon>Pseudomonadota</taxon>
        <taxon>Betaproteobacteria</taxon>
        <taxon>Burkholderiales</taxon>
        <taxon>Comamonadaceae</taxon>
        <taxon>Caenimonas</taxon>
    </lineage>
</organism>
<evidence type="ECO:0000256" key="1">
    <source>
        <dbReference type="SAM" id="MobiDB-lite"/>
    </source>
</evidence>
<evidence type="ECO:0000313" key="3">
    <source>
        <dbReference type="Proteomes" id="UP001596037"/>
    </source>
</evidence>
<name>A0ABW0NJE5_9BURK</name>
<dbReference type="Proteomes" id="UP001596037">
    <property type="component" value="Unassembled WGS sequence"/>
</dbReference>
<feature type="compositionally biased region" description="Low complexity" evidence="1">
    <location>
        <begin position="189"/>
        <end position="212"/>
    </location>
</feature>
<evidence type="ECO:0000313" key="2">
    <source>
        <dbReference type="EMBL" id="MFC5500511.1"/>
    </source>
</evidence>
<proteinExistence type="predicted"/>
<keyword evidence="3" id="KW-1185">Reference proteome</keyword>
<accession>A0ABW0NJE5</accession>
<comment type="caution">
    <text evidence="2">The sequence shown here is derived from an EMBL/GenBank/DDBJ whole genome shotgun (WGS) entry which is preliminary data.</text>
</comment>
<dbReference type="EMBL" id="JBHSMF010000015">
    <property type="protein sequence ID" value="MFC5500511.1"/>
    <property type="molecule type" value="Genomic_DNA"/>
</dbReference>
<evidence type="ECO:0008006" key="4">
    <source>
        <dbReference type="Google" id="ProtNLM"/>
    </source>
</evidence>